<keyword evidence="5" id="KW-0624">Polysaccharide degradation</keyword>
<evidence type="ECO:0000259" key="6">
    <source>
        <dbReference type="Pfam" id="PF00150"/>
    </source>
</evidence>
<evidence type="ECO:0000256" key="4">
    <source>
        <dbReference type="ARBA" id="ARBA00023295"/>
    </source>
</evidence>
<protein>
    <submittedName>
        <fullName evidence="8">Cellulase</fullName>
    </submittedName>
</protein>
<keyword evidence="1" id="KW-0732">Signal</keyword>
<dbReference type="Pfam" id="PF00150">
    <property type="entry name" value="Cellulase"/>
    <property type="match status" value="1"/>
</dbReference>
<dbReference type="AlphaFoldDB" id="B1PLJ2"/>
<feature type="domain" description="SbsA Ig-like" evidence="7">
    <location>
        <begin position="31"/>
        <end position="132"/>
    </location>
</feature>
<sequence length="520" mass="57251">MTLKSSVIKGLALLLAVFSCGKPAEETPVQNAAPALVSTDPANGTSDWTASSITVVFSFDQNIFCTPEGLKMVTVDGNAFIDKVVSAGADLKVDVGGLSRGKSYTVTLPAGTVRGYKENQKASEPITFRFSTKEPDPAPDPGSWEDAASAVRNMGTGWNLGNTLDTNSGDADNMWIEAYTDRTPTAYETSWGQPVTTRQLIHMFKEAGFGAIRVPVTWYPHMGTVTVTMKTGADGKEYPHWDKSTWTGYDVDPVWMARVREIVDYVMAEGMYCILNVHHDTGAESAAWLVAGEQDYAAVRERYEALWRQIATTFKDYGPRLLFESYNEMLDPYDSWCFASFATPDRYDAEVARSAYAGINSYADSFVRTVRATGGGNAVRNLIVNTYGACSGDGTWNTHLKEPLTEFKLPENPGHIAVQVHSYWEADKFAEQQADIDRLFRNLDEHIVRRLGVPVIIGEWGGGLGEDTDANVRFAGYFSEKAKAAGVAALYWMGLSDGDDRAVPRWTMPRTKDAILKPYL</sequence>
<evidence type="ECO:0000256" key="2">
    <source>
        <dbReference type="ARBA" id="ARBA00022801"/>
    </source>
</evidence>
<dbReference type="Gene3D" id="3.20.20.80">
    <property type="entry name" value="Glycosidases"/>
    <property type="match status" value="1"/>
</dbReference>
<evidence type="ECO:0000313" key="8">
    <source>
        <dbReference type="EMBL" id="ACA61149.1"/>
    </source>
</evidence>
<organism evidence="8">
    <name type="scientific">uncultured microorganism</name>
    <dbReference type="NCBI Taxonomy" id="358574"/>
    <lineage>
        <taxon>unclassified sequences</taxon>
        <taxon>environmental samples</taxon>
    </lineage>
</organism>
<evidence type="ECO:0000256" key="5">
    <source>
        <dbReference type="ARBA" id="ARBA00023326"/>
    </source>
</evidence>
<dbReference type="GO" id="GO:0008422">
    <property type="term" value="F:beta-glucosidase activity"/>
    <property type="evidence" value="ECO:0007669"/>
    <property type="project" value="TreeGrafter"/>
</dbReference>
<dbReference type="InterPro" id="IPR017853">
    <property type="entry name" value="GH"/>
</dbReference>
<accession>B1PLJ2</accession>
<keyword evidence="2" id="KW-0378">Hydrolase</keyword>
<keyword evidence="3" id="KW-0119">Carbohydrate metabolism</keyword>
<proteinExistence type="predicted"/>
<dbReference type="EMBL" id="EU449486">
    <property type="protein sequence ID" value="ACA61149.1"/>
    <property type="molecule type" value="Genomic_DNA"/>
</dbReference>
<dbReference type="InterPro" id="IPR050386">
    <property type="entry name" value="Glycosyl_hydrolase_5"/>
</dbReference>
<dbReference type="InterPro" id="IPR001547">
    <property type="entry name" value="Glyco_hydro_5"/>
</dbReference>
<dbReference type="InterPro" id="IPR032812">
    <property type="entry name" value="SbsA_Ig"/>
</dbReference>
<reference evidence="8" key="1">
    <citation type="journal article" date="2009" name="J. Appl. Microbiol.">
        <title>Isolation and partial characterization of novel genes encoding acidic cellulases from metagenomes of buffalo rumens.</title>
        <authorList>
            <person name="Duan C.J."/>
            <person name="Xian L."/>
            <person name="Zhao G.C."/>
            <person name="Feng Y."/>
            <person name="Pang H."/>
            <person name="Bai X.-L."/>
            <person name="Tang J.L."/>
            <person name="Ma Q.-S."/>
            <person name="Feng J.X."/>
        </authorList>
    </citation>
    <scope>NUCLEOTIDE SEQUENCE</scope>
</reference>
<feature type="domain" description="Glycoside hydrolase family 5" evidence="6">
    <location>
        <begin position="185"/>
        <end position="492"/>
    </location>
</feature>
<keyword evidence="4" id="KW-0326">Glycosidase</keyword>
<dbReference type="PROSITE" id="PS51257">
    <property type="entry name" value="PROKAR_LIPOPROTEIN"/>
    <property type="match status" value="1"/>
</dbReference>
<dbReference type="CAZy" id="GH5">
    <property type="family name" value="Glycoside Hydrolase Family 5"/>
</dbReference>
<evidence type="ECO:0000256" key="1">
    <source>
        <dbReference type="ARBA" id="ARBA00022729"/>
    </source>
</evidence>
<dbReference type="PANTHER" id="PTHR31297:SF41">
    <property type="entry name" value="ENDOGLUCANASE, PUTATIVE (AFU_ORTHOLOGUE AFUA_5G01830)-RELATED"/>
    <property type="match status" value="1"/>
</dbReference>
<dbReference type="SUPFAM" id="SSF51445">
    <property type="entry name" value="(Trans)glycosidases"/>
    <property type="match status" value="1"/>
</dbReference>
<name>B1PLJ2_9ZZZZ</name>
<evidence type="ECO:0000256" key="3">
    <source>
        <dbReference type="ARBA" id="ARBA00023277"/>
    </source>
</evidence>
<dbReference type="GO" id="GO:0009251">
    <property type="term" value="P:glucan catabolic process"/>
    <property type="evidence" value="ECO:0007669"/>
    <property type="project" value="TreeGrafter"/>
</dbReference>
<dbReference type="GO" id="GO:0005576">
    <property type="term" value="C:extracellular region"/>
    <property type="evidence" value="ECO:0007669"/>
    <property type="project" value="TreeGrafter"/>
</dbReference>
<evidence type="ECO:0000259" key="7">
    <source>
        <dbReference type="Pfam" id="PF13205"/>
    </source>
</evidence>
<dbReference type="PANTHER" id="PTHR31297">
    <property type="entry name" value="GLUCAN ENDO-1,6-BETA-GLUCOSIDASE B"/>
    <property type="match status" value="1"/>
</dbReference>
<dbReference type="Pfam" id="PF13205">
    <property type="entry name" value="Big_5"/>
    <property type="match status" value="1"/>
</dbReference>